<dbReference type="PANTHER" id="PTHR47959:SF1">
    <property type="entry name" value="ATP-DEPENDENT RNA HELICASE DBPA"/>
    <property type="match status" value="1"/>
</dbReference>
<evidence type="ECO:0008006" key="10">
    <source>
        <dbReference type="Google" id="ProtNLM"/>
    </source>
</evidence>
<keyword evidence="4" id="KW-0067">ATP-binding</keyword>
<dbReference type="InterPro" id="IPR011545">
    <property type="entry name" value="DEAD/DEAH_box_helicase_dom"/>
</dbReference>
<keyword evidence="9" id="KW-1185">Reference proteome</keyword>
<name>A0ABN9XXV3_9DINO</name>
<protein>
    <recommendedName>
        <fullName evidence="10">ATP-dependent RNA helicase</fullName>
    </recommendedName>
</protein>
<dbReference type="InterPro" id="IPR014001">
    <property type="entry name" value="Helicase_ATP-bd"/>
</dbReference>
<feature type="domain" description="Helicase ATP-binding" evidence="6">
    <location>
        <begin position="1"/>
        <end position="90"/>
    </location>
</feature>
<dbReference type="EMBL" id="CAUYUJ010021495">
    <property type="protein sequence ID" value="CAK0904977.1"/>
    <property type="molecule type" value="Genomic_DNA"/>
</dbReference>
<feature type="region of interest" description="Disordered" evidence="5">
    <location>
        <begin position="265"/>
        <end position="291"/>
    </location>
</feature>
<organism evidence="8 9">
    <name type="scientific">Prorocentrum cordatum</name>
    <dbReference type="NCBI Taxonomy" id="2364126"/>
    <lineage>
        <taxon>Eukaryota</taxon>
        <taxon>Sar</taxon>
        <taxon>Alveolata</taxon>
        <taxon>Dinophyceae</taxon>
        <taxon>Prorocentrales</taxon>
        <taxon>Prorocentraceae</taxon>
        <taxon>Prorocentrum</taxon>
    </lineage>
</organism>
<reference evidence="8" key="1">
    <citation type="submission" date="2023-10" db="EMBL/GenBank/DDBJ databases">
        <authorList>
            <person name="Chen Y."/>
            <person name="Shah S."/>
            <person name="Dougan E. K."/>
            <person name="Thang M."/>
            <person name="Chan C."/>
        </authorList>
    </citation>
    <scope>NUCLEOTIDE SEQUENCE [LARGE SCALE GENOMIC DNA]</scope>
</reference>
<keyword evidence="3" id="KW-0347">Helicase</keyword>
<dbReference type="SMART" id="SM00490">
    <property type="entry name" value="HELICc"/>
    <property type="match status" value="1"/>
</dbReference>
<evidence type="ECO:0000256" key="5">
    <source>
        <dbReference type="SAM" id="MobiDB-lite"/>
    </source>
</evidence>
<dbReference type="CDD" id="cd18787">
    <property type="entry name" value="SF2_C_DEAD"/>
    <property type="match status" value="1"/>
</dbReference>
<comment type="caution">
    <text evidence="8">The sequence shown here is derived from an EMBL/GenBank/DDBJ whole genome shotgun (WGS) entry which is preliminary data.</text>
</comment>
<dbReference type="Pfam" id="PF00270">
    <property type="entry name" value="DEAD"/>
    <property type="match status" value="1"/>
</dbReference>
<dbReference type="InterPro" id="IPR027417">
    <property type="entry name" value="P-loop_NTPase"/>
</dbReference>
<dbReference type="PANTHER" id="PTHR47959">
    <property type="entry name" value="ATP-DEPENDENT RNA HELICASE RHLE-RELATED"/>
    <property type="match status" value="1"/>
</dbReference>
<evidence type="ECO:0000313" key="8">
    <source>
        <dbReference type="EMBL" id="CAK0904977.1"/>
    </source>
</evidence>
<dbReference type="PROSITE" id="PS51194">
    <property type="entry name" value="HELICASE_CTER"/>
    <property type="match status" value="1"/>
</dbReference>
<feature type="domain" description="Helicase C-terminal" evidence="7">
    <location>
        <begin position="101"/>
        <end position="265"/>
    </location>
</feature>
<dbReference type="InterPro" id="IPR001650">
    <property type="entry name" value="Helicase_C-like"/>
</dbReference>
<dbReference type="InterPro" id="IPR050079">
    <property type="entry name" value="DEAD_box_RNA_helicase"/>
</dbReference>
<keyword evidence="2" id="KW-0378">Hydrolase</keyword>
<dbReference type="Proteomes" id="UP001189429">
    <property type="component" value="Unassembled WGS sequence"/>
</dbReference>
<evidence type="ECO:0000256" key="2">
    <source>
        <dbReference type="ARBA" id="ARBA00022801"/>
    </source>
</evidence>
<gene>
    <name evidence="8" type="ORF">PCOR1329_LOCUS80844</name>
</gene>
<sequence>MPHLNRGVDVAVCNPGRLIDLVRKKATNLRRVTFLAMDEADRMVSHGFEPQVRSVLSAVRPARQTLLFSATMPARAARVAAELLRRPVWVTSGGAGQTPSNVQERVVVVEDEEAKWRWLAGELPRLASTGQVLVFAGTRAAAERLATSLAAAAAGAVAVLHGDLPQAARDGELGRLRRGEVAVLVATDVAGRGLDVPAVRTVISYDVAQDRERHLHRVGRTGRADAAQGAAYALVERGNAAGASMLCRHLRLCGVPAPPQLLRAARGREAESAGAPFEGPEAKRPRAQPPG</sequence>
<keyword evidence="1" id="KW-0547">Nucleotide-binding</keyword>
<evidence type="ECO:0000259" key="6">
    <source>
        <dbReference type="PROSITE" id="PS51192"/>
    </source>
</evidence>
<evidence type="ECO:0000313" key="9">
    <source>
        <dbReference type="Proteomes" id="UP001189429"/>
    </source>
</evidence>
<dbReference type="Pfam" id="PF00271">
    <property type="entry name" value="Helicase_C"/>
    <property type="match status" value="1"/>
</dbReference>
<dbReference type="PROSITE" id="PS51192">
    <property type="entry name" value="HELICASE_ATP_BIND_1"/>
    <property type="match status" value="1"/>
</dbReference>
<evidence type="ECO:0000256" key="4">
    <source>
        <dbReference type="ARBA" id="ARBA00022840"/>
    </source>
</evidence>
<dbReference type="Gene3D" id="3.40.50.300">
    <property type="entry name" value="P-loop containing nucleotide triphosphate hydrolases"/>
    <property type="match status" value="2"/>
</dbReference>
<dbReference type="SUPFAM" id="SSF52540">
    <property type="entry name" value="P-loop containing nucleoside triphosphate hydrolases"/>
    <property type="match status" value="1"/>
</dbReference>
<evidence type="ECO:0000259" key="7">
    <source>
        <dbReference type="PROSITE" id="PS51194"/>
    </source>
</evidence>
<evidence type="ECO:0000256" key="1">
    <source>
        <dbReference type="ARBA" id="ARBA00022741"/>
    </source>
</evidence>
<proteinExistence type="predicted"/>
<accession>A0ABN9XXV3</accession>
<evidence type="ECO:0000256" key="3">
    <source>
        <dbReference type="ARBA" id="ARBA00022806"/>
    </source>
</evidence>